<dbReference type="Gene3D" id="1.20.1260.10">
    <property type="match status" value="1"/>
</dbReference>
<dbReference type="InterPro" id="IPR009078">
    <property type="entry name" value="Ferritin-like_SF"/>
</dbReference>
<name>A0A485MU52_LYNPA</name>
<keyword evidence="2" id="KW-1185">Reference proteome</keyword>
<gene>
    <name evidence="1" type="ORF">LYPA_23C021771</name>
</gene>
<dbReference type="EMBL" id="CAAGRJ010005512">
    <property type="protein sequence ID" value="VFV23358.1"/>
    <property type="molecule type" value="Genomic_DNA"/>
</dbReference>
<evidence type="ECO:0000313" key="2">
    <source>
        <dbReference type="Proteomes" id="UP000386466"/>
    </source>
</evidence>
<dbReference type="Proteomes" id="UP000386466">
    <property type="component" value="Unassembled WGS sequence"/>
</dbReference>
<evidence type="ECO:0000313" key="1">
    <source>
        <dbReference type="EMBL" id="VFV23358.1"/>
    </source>
</evidence>
<proteinExistence type="predicted"/>
<dbReference type="InterPro" id="IPR012347">
    <property type="entry name" value="Ferritin-like"/>
</dbReference>
<organism evidence="1 2">
    <name type="scientific">Lynx pardinus</name>
    <name type="common">Iberian lynx</name>
    <name type="synonym">Felis pardina</name>
    <dbReference type="NCBI Taxonomy" id="191816"/>
    <lineage>
        <taxon>Eukaryota</taxon>
        <taxon>Metazoa</taxon>
        <taxon>Chordata</taxon>
        <taxon>Craniata</taxon>
        <taxon>Vertebrata</taxon>
        <taxon>Euteleostomi</taxon>
        <taxon>Mammalia</taxon>
        <taxon>Eutheria</taxon>
        <taxon>Laurasiatheria</taxon>
        <taxon>Carnivora</taxon>
        <taxon>Feliformia</taxon>
        <taxon>Felidae</taxon>
        <taxon>Felinae</taxon>
        <taxon>Lynx</taxon>
    </lineage>
</organism>
<dbReference type="AlphaFoldDB" id="A0A485MU52"/>
<sequence length="51" mass="5834">MSSWIRQNYSPEVVAAVNLLVNLYLQVSYTYFSLGLYINHDVVTLALLQVN</sequence>
<protein>
    <submittedName>
        <fullName evidence="1">Ferritin light chain</fullName>
    </submittedName>
</protein>
<reference evidence="1 2" key="1">
    <citation type="submission" date="2019-01" db="EMBL/GenBank/DDBJ databases">
        <authorList>
            <person name="Alioto T."/>
            <person name="Alioto T."/>
        </authorList>
    </citation>
    <scope>NUCLEOTIDE SEQUENCE [LARGE SCALE GENOMIC DNA]</scope>
</reference>
<accession>A0A485MU52</accession>
<dbReference type="SUPFAM" id="SSF47240">
    <property type="entry name" value="Ferritin-like"/>
    <property type="match status" value="1"/>
</dbReference>